<dbReference type="InterPro" id="IPR001611">
    <property type="entry name" value="Leu-rich_rpt"/>
</dbReference>
<feature type="non-terminal residue" evidence="16">
    <location>
        <position position="629"/>
    </location>
</feature>
<accession>A0A1S4BS78</accession>
<dbReference type="AlphaFoldDB" id="A0A1S4BS78"/>
<dbReference type="SMART" id="SM00220">
    <property type="entry name" value="S_TKc"/>
    <property type="match status" value="1"/>
</dbReference>
<proteinExistence type="predicted"/>
<name>A0A1S4BS78_TOBAC</name>
<keyword evidence="11 14" id="KW-1133">Transmembrane helix</keyword>
<feature type="transmembrane region" description="Helical" evidence="14">
    <location>
        <begin position="254"/>
        <end position="279"/>
    </location>
</feature>
<dbReference type="SMR" id="A0A1S4BS78"/>
<feature type="domain" description="Protein kinase" evidence="15">
    <location>
        <begin position="307"/>
        <end position="572"/>
    </location>
</feature>
<dbReference type="InterPro" id="IPR011009">
    <property type="entry name" value="Kinase-like_dom_sf"/>
</dbReference>
<evidence type="ECO:0000313" key="16">
    <source>
        <dbReference type="RefSeq" id="XP_016491742.1"/>
    </source>
</evidence>
<dbReference type="InterPro" id="IPR024788">
    <property type="entry name" value="Malectin-like_Carb-bd_dom"/>
</dbReference>
<keyword evidence="9" id="KW-0418">Kinase</keyword>
<evidence type="ECO:0000256" key="13">
    <source>
        <dbReference type="ARBA" id="ARBA00023170"/>
    </source>
</evidence>
<evidence type="ECO:0000259" key="15">
    <source>
        <dbReference type="PROSITE" id="PS50011"/>
    </source>
</evidence>
<dbReference type="STRING" id="4097.A0A1S4BS78"/>
<evidence type="ECO:0000256" key="4">
    <source>
        <dbReference type="ARBA" id="ARBA00022614"/>
    </source>
</evidence>
<dbReference type="SUPFAM" id="SSF52058">
    <property type="entry name" value="L domain-like"/>
    <property type="match status" value="1"/>
</dbReference>
<dbReference type="InterPro" id="IPR032675">
    <property type="entry name" value="LRR_dom_sf"/>
</dbReference>
<dbReference type="KEGG" id="nta:107811345"/>
<dbReference type="GO" id="GO:0005524">
    <property type="term" value="F:ATP binding"/>
    <property type="evidence" value="ECO:0007669"/>
    <property type="project" value="UniProtKB-KW"/>
</dbReference>
<evidence type="ECO:0000256" key="12">
    <source>
        <dbReference type="ARBA" id="ARBA00023136"/>
    </source>
</evidence>
<evidence type="ECO:0000256" key="14">
    <source>
        <dbReference type="SAM" id="Phobius"/>
    </source>
</evidence>
<evidence type="ECO:0000256" key="6">
    <source>
        <dbReference type="ARBA" id="ARBA00022692"/>
    </source>
</evidence>
<dbReference type="Gene3D" id="3.30.200.20">
    <property type="entry name" value="Phosphorylase Kinase, domain 1"/>
    <property type="match status" value="1"/>
</dbReference>
<keyword evidence="8" id="KW-0547">Nucleotide-binding</keyword>
<dbReference type="FunFam" id="1.10.510.10:FF:000146">
    <property type="entry name" value="LRR receptor-like serine/threonine-protein kinase IOS1"/>
    <property type="match status" value="1"/>
</dbReference>
<evidence type="ECO:0000256" key="2">
    <source>
        <dbReference type="ARBA" id="ARBA00022527"/>
    </source>
</evidence>
<keyword evidence="10" id="KW-0067">ATP-binding</keyword>
<organism evidence="16">
    <name type="scientific">Nicotiana tabacum</name>
    <name type="common">Common tobacco</name>
    <dbReference type="NCBI Taxonomy" id="4097"/>
    <lineage>
        <taxon>Eukaryota</taxon>
        <taxon>Viridiplantae</taxon>
        <taxon>Streptophyta</taxon>
        <taxon>Embryophyta</taxon>
        <taxon>Tracheophyta</taxon>
        <taxon>Spermatophyta</taxon>
        <taxon>Magnoliopsida</taxon>
        <taxon>eudicotyledons</taxon>
        <taxon>Gunneridae</taxon>
        <taxon>Pentapetalae</taxon>
        <taxon>asterids</taxon>
        <taxon>lamiids</taxon>
        <taxon>Solanales</taxon>
        <taxon>Solanaceae</taxon>
        <taxon>Nicotianoideae</taxon>
        <taxon>Nicotianeae</taxon>
        <taxon>Nicotiana</taxon>
    </lineage>
</organism>
<keyword evidence="3" id="KW-0597">Phosphoprotein</keyword>
<keyword evidence="13" id="KW-0675">Receptor</keyword>
<dbReference type="SUPFAM" id="SSF56112">
    <property type="entry name" value="Protein kinase-like (PK-like)"/>
    <property type="match status" value="1"/>
</dbReference>
<dbReference type="PROSITE" id="PS00108">
    <property type="entry name" value="PROTEIN_KINASE_ST"/>
    <property type="match status" value="1"/>
</dbReference>
<dbReference type="PaxDb" id="4097-A0A1S4BS78"/>
<protein>
    <submittedName>
        <fullName evidence="16">LOW QUALITY PROTEIN: putative leucine-rich repeat receptor-like protein kinase At2g19210</fullName>
    </submittedName>
</protein>
<dbReference type="GO" id="GO:0004674">
    <property type="term" value="F:protein serine/threonine kinase activity"/>
    <property type="evidence" value="ECO:0007669"/>
    <property type="project" value="UniProtKB-KW"/>
</dbReference>
<gene>
    <name evidence="16" type="primary">LOC107811345</name>
</gene>
<sequence>MGTAATLRNSSTLTLSWGPADPEIEYYTYLHFAEIVSAELYFRTHMDQILNPPLIVSLNPNQSRKFDVVINDETVWAEFEPEYLTTFVMEDKRMASKFNCTLRRTNNLTLPPLINELEVYSSKRLLKLHTDENDVDAIMDIKATYDVKKNWQGDPCFPKDYTWEGLRCNYSSSSCTRIIGLDLSDNDLTGPVPSFLAGFTSLRFLNLTGNKFWGSIPVELSEKANNGVLLLSMDGFVARNPNRCQSVECNKKKFTVPVVASAAALLILSIVAITICYVMKRKGNKRVKSFELKSQRFSYTKIVSMTNNFENILGRGGLGIVYYGYLDGKEVAVKMLAETGYKEFQLEAELLGRVHHRKLISLIGYCYEGAYMALVYEYMANGTFADASHSQKSLSWIERLQVALDAAEGLDYLHNACTPPIVHRDVKSTNILLDENFQAKLADFGISRAFSLDESSFVSTAVVGTIGYLDPEYAHLQKLHEKSDVYSFGVVLLELVTRQPPLVTSKNFHITQWVGLSLTTGDVADVIDPRLEGSYDSELVEKYVRLAISCCSPSSANRPTMHYVANKLEQYLEAVKGVTKGREFDSEYSTLTIPVLLDSKLSDSQLPRKIKALPYIPCQIRIKKAAFLS</sequence>
<dbReference type="PANTHER" id="PTHR45631:SF215">
    <property type="entry name" value="PROTEIN KINASE DOMAIN-CONTAINING PROTEIN"/>
    <property type="match status" value="1"/>
</dbReference>
<keyword evidence="7" id="KW-0677">Repeat</keyword>
<evidence type="ECO:0000256" key="10">
    <source>
        <dbReference type="ARBA" id="ARBA00022840"/>
    </source>
</evidence>
<dbReference type="RefSeq" id="XP_016491742.1">
    <property type="nucleotide sequence ID" value="XM_016636256.1"/>
</dbReference>
<evidence type="ECO:0000256" key="1">
    <source>
        <dbReference type="ARBA" id="ARBA00004167"/>
    </source>
</evidence>
<dbReference type="Pfam" id="PF00560">
    <property type="entry name" value="LRR_1"/>
    <property type="match status" value="1"/>
</dbReference>
<dbReference type="OMA" id="CYEGAYM"/>
<dbReference type="Gene3D" id="3.80.10.10">
    <property type="entry name" value="Ribonuclease Inhibitor"/>
    <property type="match status" value="1"/>
</dbReference>
<evidence type="ECO:0000256" key="3">
    <source>
        <dbReference type="ARBA" id="ARBA00022553"/>
    </source>
</evidence>
<dbReference type="Gene3D" id="1.10.510.10">
    <property type="entry name" value="Transferase(Phosphotransferase) domain 1"/>
    <property type="match status" value="1"/>
</dbReference>
<dbReference type="Pfam" id="PF00069">
    <property type="entry name" value="Pkinase"/>
    <property type="match status" value="1"/>
</dbReference>
<keyword evidence="6 14" id="KW-0812">Transmembrane</keyword>
<keyword evidence="5" id="KW-0808">Transferase</keyword>
<dbReference type="PROSITE" id="PS50011">
    <property type="entry name" value="PROTEIN_KINASE_DOM"/>
    <property type="match status" value="1"/>
</dbReference>
<dbReference type="InterPro" id="IPR008271">
    <property type="entry name" value="Ser/Thr_kinase_AS"/>
</dbReference>
<evidence type="ECO:0000256" key="8">
    <source>
        <dbReference type="ARBA" id="ARBA00022741"/>
    </source>
</evidence>
<comment type="subcellular location">
    <subcellularLocation>
        <location evidence="1">Membrane</location>
        <topology evidence="1">Single-pass membrane protein</topology>
    </subcellularLocation>
</comment>
<dbReference type="Pfam" id="PF12819">
    <property type="entry name" value="Malectin_like"/>
    <property type="match status" value="2"/>
</dbReference>
<dbReference type="PANTHER" id="PTHR45631">
    <property type="entry name" value="OS07G0107800 PROTEIN-RELATED"/>
    <property type="match status" value="1"/>
</dbReference>
<dbReference type="OrthoDB" id="2017114at2759"/>
<keyword evidence="2" id="KW-0723">Serine/threonine-protein kinase</keyword>
<dbReference type="CDD" id="cd14066">
    <property type="entry name" value="STKc_IRAK"/>
    <property type="match status" value="1"/>
</dbReference>
<evidence type="ECO:0000256" key="7">
    <source>
        <dbReference type="ARBA" id="ARBA00022737"/>
    </source>
</evidence>
<keyword evidence="4" id="KW-0433">Leucine-rich repeat</keyword>
<reference evidence="16" key="1">
    <citation type="submission" date="2025-08" db="UniProtKB">
        <authorList>
            <consortium name="RefSeq"/>
        </authorList>
    </citation>
    <scope>IDENTIFICATION</scope>
</reference>
<dbReference type="GO" id="GO:0016020">
    <property type="term" value="C:membrane"/>
    <property type="evidence" value="ECO:0007669"/>
    <property type="project" value="UniProtKB-SubCell"/>
</dbReference>
<evidence type="ECO:0000256" key="11">
    <source>
        <dbReference type="ARBA" id="ARBA00022989"/>
    </source>
</evidence>
<evidence type="ECO:0000256" key="5">
    <source>
        <dbReference type="ARBA" id="ARBA00022679"/>
    </source>
</evidence>
<keyword evidence="12 14" id="KW-0472">Membrane</keyword>
<evidence type="ECO:0000256" key="9">
    <source>
        <dbReference type="ARBA" id="ARBA00022777"/>
    </source>
</evidence>
<dbReference type="InterPro" id="IPR000719">
    <property type="entry name" value="Prot_kinase_dom"/>
</dbReference>